<reference evidence="4" key="2">
    <citation type="submission" date="2015-01" db="EMBL/GenBank/DDBJ databases">
        <title>Evolutionary Origins and Diversification of the Mycorrhizal Mutualists.</title>
        <authorList>
            <consortium name="DOE Joint Genome Institute"/>
            <consortium name="Mycorrhizal Genomics Consortium"/>
            <person name="Kohler A."/>
            <person name="Kuo A."/>
            <person name="Nagy L.G."/>
            <person name="Floudas D."/>
            <person name="Copeland A."/>
            <person name="Barry K.W."/>
            <person name="Cichocki N."/>
            <person name="Veneault-Fourrey C."/>
            <person name="LaButti K."/>
            <person name="Lindquist E.A."/>
            <person name="Lipzen A."/>
            <person name="Lundell T."/>
            <person name="Morin E."/>
            <person name="Murat C."/>
            <person name="Riley R."/>
            <person name="Ohm R."/>
            <person name="Sun H."/>
            <person name="Tunlid A."/>
            <person name="Henrissat B."/>
            <person name="Grigoriev I.V."/>
            <person name="Hibbett D.S."/>
            <person name="Martin F."/>
        </authorList>
    </citation>
    <scope>NUCLEOTIDE SEQUENCE [LARGE SCALE GENOMIC DNA]</scope>
    <source>
        <strain evidence="4">Zn</strain>
    </source>
</reference>
<feature type="region of interest" description="Disordered" evidence="1">
    <location>
        <begin position="320"/>
        <end position="344"/>
    </location>
</feature>
<accession>A0A0C3D0F1</accession>
<feature type="compositionally biased region" description="Low complexity" evidence="1">
    <location>
        <begin position="66"/>
        <end position="75"/>
    </location>
</feature>
<feature type="domain" description="Nitrogen regulatory protein areA GATA-like" evidence="2">
    <location>
        <begin position="120"/>
        <end position="144"/>
    </location>
</feature>
<dbReference type="GO" id="GO:0005773">
    <property type="term" value="C:vacuole"/>
    <property type="evidence" value="ECO:0007669"/>
    <property type="project" value="GOC"/>
</dbReference>
<dbReference type="STRING" id="913774.A0A0C3D0F1"/>
<keyword evidence="4" id="KW-1185">Reference proteome</keyword>
<proteinExistence type="predicted"/>
<sequence length="634" mass="70178">MYDPREDLYGVGPDDYQLDVAGHVFLASRSASPPLTPIVSETFNEDDDLSFPVYESHGIGDEHGSSESTEPSLTPSMVLRPMSQVLIERPEDDTAARMLPIRHVDYLSHEWSEEDLWSTWKHIVSGRSAYDNSVRLENASWRCWEKTRRNLQTVSPGSVKWMKDHDVTWLYGPLQPGNGLGGPCRSVENLRSRRSNSIRQLQKPILKKRSLSELMLRKSVSSASLLRQAATAAEVRSGRNEVFSAYSSFLFTNPALTPPSSYTSEIGTPNPNSWKNVRFYELVEQCVAVGNLDDEESPCHDPDDEGIVMRKMPRQIPKQLSPVAPIPKTSPSKTIEKLPHAPLKSPEPPNYDGLGLSYLQSQPTVTTPVEPATIVFEDEGEADEDDDWKPPTWFCNRKDSVHLLHDKLDAIKKSIGASQISKPLHGSPQAITALEKGNTVPVTALTAEGRKSPMTFKLAAFSFTSKDDMNTPALSSCSSDDTSVPKSCRSRGVDPAFTSIDYFSPRISDNNHFDDDEYDWIEASAPEDIMNIKSLSFNNLPSPTSSPHGINTILSLDSIVSEDDPIARTSSDSGYGPELPTTLHHALNGHASVRDTYKGTAEIEKGRAVCDWDLYPGAWDAVELEEAVAWSKGF</sequence>
<dbReference type="AlphaFoldDB" id="A0A0C3D0F1"/>
<dbReference type="InterPro" id="IPR013860">
    <property type="entry name" value="AreA_GATA"/>
</dbReference>
<reference evidence="3 4" key="1">
    <citation type="submission" date="2014-04" db="EMBL/GenBank/DDBJ databases">
        <authorList>
            <consortium name="DOE Joint Genome Institute"/>
            <person name="Kuo A."/>
            <person name="Martino E."/>
            <person name="Perotto S."/>
            <person name="Kohler A."/>
            <person name="Nagy L.G."/>
            <person name="Floudas D."/>
            <person name="Copeland A."/>
            <person name="Barry K.W."/>
            <person name="Cichocki N."/>
            <person name="Veneault-Fourrey C."/>
            <person name="LaButti K."/>
            <person name="Lindquist E.A."/>
            <person name="Lipzen A."/>
            <person name="Lundell T."/>
            <person name="Morin E."/>
            <person name="Murat C."/>
            <person name="Sun H."/>
            <person name="Tunlid A."/>
            <person name="Henrissat B."/>
            <person name="Grigoriev I.V."/>
            <person name="Hibbett D.S."/>
            <person name="Martin F."/>
            <person name="Nordberg H.P."/>
            <person name="Cantor M.N."/>
            <person name="Hua S.X."/>
        </authorList>
    </citation>
    <scope>NUCLEOTIDE SEQUENCE [LARGE SCALE GENOMIC DNA]</scope>
    <source>
        <strain evidence="3 4">Zn</strain>
    </source>
</reference>
<evidence type="ECO:0000256" key="1">
    <source>
        <dbReference type="SAM" id="MobiDB-lite"/>
    </source>
</evidence>
<evidence type="ECO:0000259" key="2">
    <source>
        <dbReference type="Pfam" id="PF08550"/>
    </source>
</evidence>
<dbReference type="GO" id="GO:0007039">
    <property type="term" value="P:protein catabolic process in the vacuole"/>
    <property type="evidence" value="ECO:0007669"/>
    <property type="project" value="TreeGrafter"/>
</dbReference>
<dbReference type="OrthoDB" id="4738706at2759"/>
<dbReference type="EMBL" id="KN832872">
    <property type="protein sequence ID" value="KIN04709.1"/>
    <property type="molecule type" value="Genomic_DNA"/>
</dbReference>
<name>A0A0C3D0F1_OIDMZ</name>
<feature type="region of interest" description="Disordered" evidence="1">
    <location>
        <begin position="54"/>
        <end position="75"/>
    </location>
</feature>
<dbReference type="InterPro" id="IPR052292">
    <property type="entry name" value="Glucose_repression_reg"/>
</dbReference>
<dbReference type="PANTHER" id="PTHR28051:SF1">
    <property type="entry name" value="PROTEIN MTL1-RELATED"/>
    <property type="match status" value="1"/>
</dbReference>
<dbReference type="HOGENOM" id="CLU_431539_0_0_1"/>
<evidence type="ECO:0000313" key="3">
    <source>
        <dbReference type="EMBL" id="KIN04709.1"/>
    </source>
</evidence>
<dbReference type="GO" id="GO:0042149">
    <property type="term" value="P:cellular response to glucose starvation"/>
    <property type="evidence" value="ECO:0007669"/>
    <property type="project" value="TreeGrafter"/>
</dbReference>
<organism evidence="3 4">
    <name type="scientific">Oidiodendron maius (strain Zn)</name>
    <dbReference type="NCBI Taxonomy" id="913774"/>
    <lineage>
        <taxon>Eukaryota</taxon>
        <taxon>Fungi</taxon>
        <taxon>Dikarya</taxon>
        <taxon>Ascomycota</taxon>
        <taxon>Pezizomycotina</taxon>
        <taxon>Leotiomycetes</taxon>
        <taxon>Leotiomycetes incertae sedis</taxon>
        <taxon>Myxotrichaceae</taxon>
        <taxon>Oidiodendron</taxon>
    </lineage>
</organism>
<dbReference type="PANTHER" id="PTHR28051">
    <property type="entry name" value="PROTEIN MTL1-RELATED"/>
    <property type="match status" value="1"/>
</dbReference>
<evidence type="ECO:0000313" key="4">
    <source>
        <dbReference type="Proteomes" id="UP000054321"/>
    </source>
</evidence>
<gene>
    <name evidence="3" type="ORF">OIDMADRAFT_142550</name>
</gene>
<dbReference type="Proteomes" id="UP000054321">
    <property type="component" value="Unassembled WGS sequence"/>
</dbReference>
<dbReference type="Pfam" id="PF08550">
    <property type="entry name" value="GATA_AreA"/>
    <property type="match status" value="1"/>
</dbReference>
<dbReference type="InParanoid" id="A0A0C3D0F1"/>
<protein>
    <recommendedName>
        <fullName evidence="2">Nitrogen regulatory protein areA GATA-like domain-containing protein</fullName>
    </recommendedName>
</protein>